<feature type="compositionally biased region" description="Acidic residues" evidence="4">
    <location>
        <begin position="104"/>
        <end position="117"/>
    </location>
</feature>
<dbReference type="SMART" id="SM00025">
    <property type="entry name" value="Pumilio"/>
    <property type="match status" value="5"/>
</dbReference>
<feature type="domain" description="PUM-HD" evidence="5">
    <location>
        <begin position="190"/>
        <end position="566"/>
    </location>
</feature>
<evidence type="ECO:0000256" key="3">
    <source>
        <dbReference type="ARBA" id="ARBA00024893"/>
    </source>
</evidence>
<dbReference type="InterPro" id="IPR011989">
    <property type="entry name" value="ARM-like"/>
</dbReference>
<organism evidence="6 7">
    <name type="scientific">Pyrenophora seminiperda CCB06</name>
    <dbReference type="NCBI Taxonomy" id="1302712"/>
    <lineage>
        <taxon>Eukaryota</taxon>
        <taxon>Fungi</taxon>
        <taxon>Dikarya</taxon>
        <taxon>Ascomycota</taxon>
        <taxon>Pezizomycotina</taxon>
        <taxon>Dothideomycetes</taxon>
        <taxon>Pleosporomycetidae</taxon>
        <taxon>Pleosporales</taxon>
        <taxon>Pleosporineae</taxon>
        <taxon>Pleosporaceae</taxon>
        <taxon>Pyrenophora</taxon>
    </lineage>
</organism>
<feature type="compositionally biased region" description="Basic and acidic residues" evidence="4">
    <location>
        <begin position="50"/>
        <end position="67"/>
    </location>
</feature>
<gene>
    <name evidence="6" type="ORF">GMOD_00002790</name>
</gene>
<keyword evidence="2" id="KW-0694">RNA-binding</keyword>
<dbReference type="SUPFAM" id="SSF48371">
    <property type="entry name" value="ARM repeat"/>
    <property type="match status" value="1"/>
</dbReference>
<evidence type="ECO:0000313" key="7">
    <source>
        <dbReference type="Proteomes" id="UP000265663"/>
    </source>
</evidence>
<name>A0A3M7M342_9PLEO</name>
<dbReference type="InterPro" id="IPR016024">
    <property type="entry name" value="ARM-type_fold"/>
</dbReference>
<evidence type="ECO:0000313" key="6">
    <source>
        <dbReference type="EMBL" id="RMZ68901.1"/>
    </source>
</evidence>
<evidence type="ECO:0000256" key="4">
    <source>
        <dbReference type="SAM" id="MobiDB-lite"/>
    </source>
</evidence>
<feature type="region of interest" description="Disordered" evidence="4">
    <location>
        <begin position="711"/>
        <end position="755"/>
    </location>
</feature>
<keyword evidence="1" id="KW-0677">Repeat</keyword>
<feature type="compositionally biased region" description="Basic and acidic residues" evidence="4">
    <location>
        <begin position="130"/>
        <end position="145"/>
    </location>
</feature>
<dbReference type="GO" id="GO:0003729">
    <property type="term" value="F:mRNA binding"/>
    <property type="evidence" value="ECO:0007669"/>
    <property type="project" value="TreeGrafter"/>
</dbReference>
<feature type="compositionally biased region" description="Polar residues" evidence="4">
    <location>
        <begin position="146"/>
        <end position="158"/>
    </location>
</feature>
<comment type="function">
    <text evidence="3">RNA-binding nucleolar protein required for pre-rRNA processing. Involved in production of 18S rRNA and assembly of small ribosomal subunit.</text>
</comment>
<evidence type="ECO:0000256" key="2">
    <source>
        <dbReference type="ARBA" id="ARBA00022884"/>
    </source>
</evidence>
<dbReference type="InterPro" id="IPR040059">
    <property type="entry name" value="PUM3"/>
</dbReference>
<dbReference type="InterPro" id="IPR012959">
    <property type="entry name" value="CPL_dom"/>
</dbReference>
<dbReference type="Pfam" id="PF08144">
    <property type="entry name" value="CPL"/>
    <property type="match status" value="1"/>
</dbReference>
<sequence>MASSGSREHFATELGDLEIATRRTNHNMAGIKRKSTGASAPDVKTKSKKVKVDKTTSKRESKHEVKPAKKSSKAKKEESSDGLEESDTSEQENDFYGFSAAEGADVDMSDAESSEPTEEQKAQTNGKTQKCKDDKDSSKTPKGDSSESTLAGLNSNNSREAHAKQKALAKERKAAKPNADIIERSKKLWEKLRLKSHVDKDERKELVKELFEIITGRVKDFVFKHDSVRVIQTAIKYSTMEQRRMIARELKGEFKVLAEGKYSKFLIAKLVEKGDPEIRDLVITEFYSHVKRMINHPEAAWILDDIYRAVATPEQKSRLLREWYGPEFSIKGLDTKGTDSAELTVIIKESPEKRKPIMDYLENQTNALIQKKLTAFTMLHDAMLQYFLVCEPGTEQANDFLEHLKPDPTIKEGEEADNVDLLKNLAFTKSGSRLMSLCFAYGTAKDRKLFLRPYKDTVETMAFDQYAHHVLLAAMAVTDDTKLSAKSIFSELLPNNDSLAEKVLNIVNDIHARTVLLYPFAADAKWLLDDNTRERLAELYTIRQKTSKKDPNTRLQEIAKHIEPQLLTAVTARATDFASFSFGLQFMGEVLVGAPEVEPAKRKEALTEVARLSQSIIDSALPASAGDNKATSHGKNMLKMLVQGGKFDPATKTVVPVEPALGFADLLWPQIKSNLVEWATGQGSFVVVSLTEAEGFSKKKEVLEALKKEKKALEAAANPPGAHNGEVKNKKQKKGTQSDTTPRGNAGAKILLEKL</sequence>
<dbReference type="AlphaFoldDB" id="A0A3M7M342"/>
<feature type="compositionally biased region" description="Basic and acidic residues" evidence="4">
    <location>
        <begin position="159"/>
        <end position="174"/>
    </location>
</feature>
<protein>
    <submittedName>
        <fullName evidence="6">Pumilio domain-containing</fullName>
    </submittedName>
</protein>
<evidence type="ECO:0000256" key="1">
    <source>
        <dbReference type="ARBA" id="ARBA00022737"/>
    </source>
</evidence>
<dbReference type="InterPro" id="IPR001313">
    <property type="entry name" value="Pumilio_RNA-bd_rpt"/>
</dbReference>
<dbReference type="GO" id="GO:0005730">
    <property type="term" value="C:nucleolus"/>
    <property type="evidence" value="ECO:0007669"/>
    <property type="project" value="TreeGrafter"/>
</dbReference>
<dbReference type="PANTHER" id="PTHR13389:SF0">
    <property type="entry name" value="PUMILIO HOMOLOG 3"/>
    <property type="match status" value="1"/>
</dbReference>
<evidence type="ECO:0000259" key="5">
    <source>
        <dbReference type="PROSITE" id="PS50303"/>
    </source>
</evidence>
<dbReference type="Gene3D" id="1.25.10.10">
    <property type="entry name" value="Leucine-rich Repeat Variant"/>
    <property type="match status" value="1"/>
</dbReference>
<dbReference type="PANTHER" id="PTHR13389">
    <property type="entry name" value="PUMILIO HOMOLOG 3"/>
    <property type="match status" value="1"/>
</dbReference>
<reference evidence="6 7" key="1">
    <citation type="journal article" date="2014" name="PLoS ONE">
        <title>De novo Genome Assembly of the Fungal Plant Pathogen Pyrenophora semeniperda.</title>
        <authorList>
            <person name="Soliai M.M."/>
            <person name="Meyer S.E."/>
            <person name="Udall J.A."/>
            <person name="Elzinga D.E."/>
            <person name="Hermansen R.A."/>
            <person name="Bodily P.M."/>
            <person name="Hart A.A."/>
            <person name="Coleman C.E."/>
        </authorList>
    </citation>
    <scope>NUCLEOTIDE SEQUENCE [LARGE SCALE GENOMIC DNA]</scope>
    <source>
        <strain evidence="6 7">CCB06</strain>
        <tissue evidence="6">Mycelium</tissue>
    </source>
</reference>
<keyword evidence="7" id="KW-1185">Reference proteome</keyword>
<feature type="compositionally biased region" description="Acidic residues" evidence="4">
    <location>
        <begin position="80"/>
        <end position="93"/>
    </location>
</feature>
<dbReference type="PROSITE" id="PS50303">
    <property type="entry name" value="PUM_HD"/>
    <property type="match status" value="1"/>
</dbReference>
<dbReference type="InterPro" id="IPR033133">
    <property type="entry name" value="PUM-HD"/>
</dbReference>
<proteinExistence type="predicted"/>
<dbReference type="OrthoDB" id="497380at2759"/>
<feature type="region of interest" description="Disordered" evidence="4">
    <location>
        <begin position="1"/>
        <end position="176"/>
    </location>
</feature>
<dbReference type="Proteomes" id="UP000265663">
    <property type="component" value="Unassembled WGS sequence"/>
</dbReference>
<dbReference type="EMBL" id="KE747817">
    <property type="protein sequence ID" value="RMZ68901.1"/>
    <property type="molecule type" value="Genomic_DNA"/>
</dbReference>
<feature type="compositionally biased region" description="Basic and acidic residues" evidence="4">
    <location>
        <begin position="1"/>
        <end position="11"/>
    </location>
</feature>
<dbReference type="GO" id="GO:0006417">
    <property type="term" value="P:regulation of translation"/>
    <property type="evidence" value="ECO:0007669"/>
    <property type="project" value="TreeGrafter"/>
</dbReference>
<accession>A0A3M7M342</accession>